<protein>
    <submittedName>
        <fullName evidence="1">Uncharacterized protein</fullName>
    </submittedName>
</protein>
<comment type="caution">
    <text evidence="1">The sequence shown here is derived from an EMBL/GenBank/DDBJ whole genome shotgun (WGS) entry which is preliminary data.</text>
</comment>
<dbReference type="Proteomes" id="UP001064048">
    <property type="component" value="Chromosome 16"/>
</dbReference>
<name>A0ACC0JC65_CHOFU</name>
<evidence type="ECO:0000313" key="1">
    <source>
        <dbReference type="EMBL" id="KAI8421706.1"/>
    </source>
</evidence>
<accession>A0ACC0JC65</accession>
<dbReference type="EMBL" id="CM046116">
    <property type="protein sequence ID" value="KAI8421706.1"/>
    <property type="molecule type" value="Genomic_DNA"/>
</dbReference>
<evidence type="ECO:0000313" key="2">
    <source>
        <dbReference type="Proteomes" id="UP001064048"/>
    </source>
</evidence>
<gene>
    <name evidence="1" type="ORF">MSG28_009688</name>
</gene>
<keyword evidence="2" id="KW-1185">Reference proteome</keyword>
<reference evidence="1 2" key="1">
    <citation type="journal article" date="2022" name="Genome Biol. Evol.">
        <title>The Spruce Budworm Genome: Reconstructing the Evolutionary History of Antifreeze Proteins.</title>
        <authorList>
            <person name="Beliveau C."/>
            <person name="Gagne P."/>
            <person name="Picq S."/>
            <person name="Vernygora O."/>
            <person name="Keeling C.I."/>
            <person name="Pinkney K."/>
            <person name="Doucet D."/>
            <person name="Wen F."/>
            <person name="Johnston J.S."/>
            <person name="Maaroufi H."/>
            <person name="Boyle B."/>
            <person name="Laroche J."/>
            <person name="Dewar K."/>
            <person name="Juretic N."/>
            <person name="Blackburn G."/>
            <person name="Nisole A."/>
            <person name="Brunet B."/>
            <person name="Brandao M."/>
            <person name="Lumley L."/>
            <person name="Duan J."/>
            <person name="Quan G."/>
            <person name="Lucarotti C.J."/>
            <person name="Roe A.D."/>
            <person name="Sperling F.A.H."/>
            <person name="Levesque R.C."/>
            <person name="Cusson M."/>
        </authorList>
    </citation>
    <scope>NUCLEOTIDE SEQUENCE [LARGE SCALE GENOMIC DNA]</scope>
    <source>
        <tissue evidence="1">Whole insects</tissue>
    </source>
</reference>
<sequence length="780" mass="87203">MTTETEPQDLDWVQLRKDMGTAHHSETMSEKFSRKFYENPFVPIGCVATAGAGYHSDTLKKKYKKLCYVACRKATETLTAVLENSAITNAGYGSNLSWDGSVECDASVMNGQTLHFGACGAVSNVWNPISLAKGICDKQCERLSLGRVPPCILTGQGAKLWAARMGIEIVGDRKMISARAYRHFRHCRRKLKRYTEQNDIKFSPLDTVGAICIDSNGLVAAGASSGGVSLKHEGRVGQAANYASGVWAMSSRDGIQQSIASCTSGCGEHLIRTQLAKNTAESLLEPSPILGLDKCLKENFLESPHLWDVGERLGGTLALRFDPRIGEGELFWGHTTKTMCVGFMSTESDRPKCVFSYLPPSAVAGQKAVVSGHPFTVPLPPAPEIQWQIMADPNDNSVLKSKLQSKIDALSIMGKELDKCSMERDKYKLLVEQMKSVRSTPSQENNSVETLKSKLEEATGDIVALRKQLQKKDPEDIYCCRKSSTSLSCSPNDYEQLVQDLEKIHKKYEQLQLDYRATLDEKEELVSDRDYYKNKVQRLNHQISYILANRVKSQQADRDPNAPNPVVDLDAVVMENKYLHERINQLQVEKEIIKRTLTKYKTLLENRTNSNMFHLSKGFADVMTPKQVREYLDVNSKGGSKRTSAGELKSICLGLFEALNDKSTALQHQRKTNHWCDGQKYIPIFPSQMLLDEFCPENVSVMSQDSRQKYPNEEETGDGKNKLSDSDDDVKEISDSSSEDLRSNYEFDEDVDKKLTSKTVLPLELEELVKEARAEMKASS</sequence>
<organism evidence="1 2">
    <name type="scientific">Choristoneura fumiferana</name>
    <name type="common">Spruce budworm moth</name>
    <name type="synonym">Archips fumiferana</name>
    <dbReference type="NCBI Taxonomy" id="7141"/>
    <lineage>
        <taxon>Eukaryota</taxon>
        <taxon>Metazoa</taxon>
        <taxon>Ecdysozoa</taxon>
        <taxon>Arthropoda</taxon>
        <taxon>Hexapoda</taxon>
        <taxon>Insecta</taxon>
        <taxon>Pterygota</taxon>
        <taxon>Neoptera</taxon>
        <taxon>Endopterygota</taxon>
        <taxon>Lepidoptera</taxon>
        <taxon>Glossata</taxon>
        <taxon>Ditrysia</taxon>
        <taxon>Tortricoidea</taxon>
        <taxon>Tortricidae</taxon>
        <taxon>Tortricinae</taxon>
        <taxon>Choristoneura</taxon>
    </lineage>
</organism>
<proteinExistence type="predicted"/>